<feature type="region of interest" description="Disordered" evidence="1">
    <location>
        <begin position="461"/>
        <end position="485"/>
    </location>
</feature>
<dbReference type="Proteomes" id="UP000279259">
    <property type="component" value="Unassembled WGS sequence"/>
</dbReference>
<feature type="region of interest" description="Disordered" evidence="1">
    <location>
        <begin position="497"/>
        <end position="516"/>
    </location>
</feature>
<dbReference type="AlphaFoldDB" id="A0A427XTM0"/>
<gene>
    <name evidence="2" type="ORF">EHS25_006091</name>
</gene>
<dbReference type="STRING" id="1890683.A0A427XTM0"/>
<reference evidence="2 3" key="1">
    <citation type="submission" date="2018-11" db="EMBL/GenBank/DDBJ databases">
        <title>Genome sequence of Saitozyma podzolica DSM 27192.</title>
        <authorList>
            <person name="Aliyu H."/>
            <person name="Gorte O."/>
            <person name="Ochsenreither K."/>
        </authorList>
    </citation>
    <scope>NUCLEOTIDE SEQUENCE [LARGE SCALE GENOMIC DNA]</scope>
    <source>
        <strain evidence="2 3">DSM 27192</strain>
    </source>
</reference>
<evidence type="ECO:0000313" key="3">
    <source>
        <dbReference type="Proteomes" id="UP000279259"/>
    </source>
</evidence>
<feature type="region of interest" description="Disordered" evidence="1">
    <location>
        <begin position="89"/>
        <end position="108"/>
    </location>
</feature>
<dbReference type="PANTHER" id="PTHR35179">
    <property type="entry name" value="PROTEIN CBG02620"/>
    <property type="match status" value="1"/>
</dbReference>
<dbReference type="EMBL" id="RSCD01000028">
    <property type="protein sequence ID" value="RSH82158.1"/>
    <property type="molecule type" value="Genomic_DNA"/>
</dbReference>
<feature type="compositionally biased region" description="Basic residues" evidence="1">
    <location>
        <begin position="1"/>
        <end position="15"/>
    </location>
</feature>
<accession>A0A427XTM0</accession>
<evidence type="ECO:0000313" key="2">
    <source>
        <dbReference type="EMBL" id="RSH82158.1"/>
    </source>
</evidence>
<comment type="caution">
    <text evidence="2">The sequence shown here is derived from an EMBL/GenBank/DDBJ whole genome shotgun (WGS) entry which is preliminary data.</text>
</comment>
<evidence type="ECO:0000256" key="1">
    <source>
        <dbReference type="SAM" id="MobiDB-lite"/>
    </source>
</evidence>
<feature type="region of interest" description="Disordered" evidence="1">
    <location>
        <begin position="1"/>
        <end position="61"/>
    </location>
</feature>
<protein>
    <submittedName>
        <fullName evidence="2">Uncharacterized protein</fullName>
    </submittedName>
</protein>
<proteinExistence type="predicted"/>
<dbReference type="OrthoDB" id="420564at2759"/>
<sequence>MLRSLSRRMTGRKSRPTASADDGPMAYSTAPGPTTPEETDRSVPPIPSSPSHLFADSFPTSPSHKALKAAVAAAADDSETNVDIVRRSSSRRKKVGAKTVPVDSQPQPEMMMGLGEMIKSLDIHNLAPGESARFGEVIEAGGYTWLEGDRAAIAVPGVPDVWDPPARVLQLRPSRNKPKLPEMIDYNASRLPSSPLEPLFASLLPSSLDGVDLITDRANLRKLHSLFTSSDPTDFRIDVDYVSGSTVVLSRWEPVERRRQQVMGLSFAPSYSAAVTHAVIPARDPEAGTMRLVKYRFGGLTLLVRFEVDAALPIPSNDSVEVGSSPPNLDVVGSGLPHPPHNSLIDIKLLPSTSALDMSASFAQLVWSRTPSLYIARHARGDCSSPVQKLQLDGPELSAVAEEQDGALRKVAGLLRRIAVLARRNGRVGLVCRDGKFGVYRLEGQSRLSAEAKGVLAQANGRATYPGDTNGSSPTGPLGRSRSLKLGRSRSLKFWAASKTRGMNADEPPMVPQIPA</sequence>
<name>A0A427XTM0_9TREE</name>
<dbReference type="PANTHER" id="PTHR35179:SF2">
    <property type="entry name" value="START DOMAIN-CONTAINING PROTEIN"/>
    <property type="match status" value="1"/>
</dbReference>
<organism evidence="2 3">
    <name type="scientific">Saitozyma podzolica</name>
    <dbReference type="NCBI Taxonomy" id="1890683"/>
    <lineage>
        <taxon>Eukaryota</taxon>
        <taxon>Fungi</taxon>
        <taxon>Dikarya</taxon>
        <taxon>Basidiomycota</taxon>
        <taxon>Agaricomycotina</taxon>
        <taxon>Tremellomycetes</taxon>
        <taxon>Tremellales</taxon>
        <taxon>Trimorphomycetaceae</taxon>
        <taxon>Saitozyma</taxon>
    </lineage>
</organism>
<keyword evidence="3" id="KW-1185">Reference proteome</keyword>